<dbReference type="PANTHER" id="PTHR40763">
    <property type="entry name" value="MEMBRANE PROTEIN-RELATED"/>
    <property type="match status" value="1"/>
</dbReference>
<evidence type="ECO:0000259" key="2">
    <source>
        <dbReference type="Pfam" id="PF22570"/>
    </source>
</evidence>
<keyword evidence="1" id="KW-1133">Transmembrane helix</keyword>
<dbReference type="AlphaFoldDB" id="A0A9X2B7U4"/>
<dbReference type="EMBL" id="JALJEJ010000001">
    <property type="protein sequence ID" value="MCJ8208756.1"/>
    <property type="molecule type" value="Genomic_DNA"/>
</dbReference>
<dbReference type="Proteomes" id="UP001139450">
    <property type="component" value="Unassembled WGS sequence"/>
</dbReference>
<proteinExistence type="predicted"/>
<comment type="caution">
    <text evidence="3">The sequence shown here is derived from an EMBL/GenBank/DDBJ whole genome shotgun (WGS) entry which is preliminary data.</text>
</comment>
<dbReference type="PANTHER" id="PTHR40763:SF5">
    <property type="entry name" value="MEMBRANE PROTEIN"/>
    <property type="match status" value="1"/>
</dbReference>
<evidence type="ECO:0000313" key="4">
    <source>
        <dbReference type="Proteomes" id="UP001139450"/>
    </source>
</evidence>
<protein>
    <submittedName>
        <fullName evidence="3">Cell wall-active antibiotics response protein</fullName>
    </submittedName>
</protein>
<evidence type="ECO:0000313" key="3">
    <source>
        <dbReference type="EMBL" id="MCJ8208756.1"/>
    </source>
</evidence>
<feature type="transmembrane region" description="Helical" evidence="1">
    <location>
        <begin position="21"/>
        <end position="43"/>
    </location>
</feature>
<dbReference type="RefSeq" id="WP_245128584.1">
    <property type="nucleotide sequence ID" value="NZ_JALJEJ010000001.1"/>
</dbReference>
<gene>
    <name evidence="3" type="ORF">MUY27_03490</name>
</gene>
<keyword evidence="4" id="KW-1185">Reference proteome</keyword>
<evidence type="ECO:0000256" key="1">
    <source>
        <dbReference type="SAM" id="Phobius"/>
    </source>
</evidence>
<dbReference type="InterPro" id="IPR054331">
    <property type="entry name" value="LiaF_TM"/>
</dbReference>
<keyword evidence="1" id="KW-0472">Membrane</keyword>
<organism evidence="3 4">
    <name type="scientific">Mucilaginibacter straminoryzae</name>
    <dbReference type="NCBI Taxonomy" id="2932774"/>
    <lineage>
        <taxon>Bacteria</taxon>
        <taxon>Pseudomonadati</taxon>
        <taxon>Bacteroidota</taxon>
        <taxon>Sphingobacteriia</taxon>
        <taxon>Sphingobacteriales</taxon>
        <taxon>Sphingobacteriaceae</taxon>
        <taxon>Mucilaginibacter</taxon>
    </lineage>
</organism>
<sequence>MSNNNIYNANAGKGKIFVGMILLLIGGVLLLQQFTYFIIPWWLWRWPTWLILIGLYSGAKNNFRSLGWLIMVAIGGIFLFDDIFPGIHFRNLVWPAVLILVGFWLITGRHKTTGCLNIKSRRRKPWEADYVVKPEVTSPDGTTSTEEPVTGDPFDTKYAYGDDYVNTTSVFGSVNKMILSKDFKGGTVVNVFGGTELNFTQADIKGKVYIDVTQLFGGIKLFVPPHWQVTSDIAAIFAGIDDKRRNTTIPLDPDKVLVLTGTSIFAGIEIRSF</sequence>
<feature type="transmembrane region" description="Helical" evidence="1">
    <location>
        <begin position="92"/>
        <end position="110"/>
    </location>
</feature>
<feature type="transmembrane region" description="Helical" evidence="1">
    <location>
        <begin position="63"/>
        <end position="80"/>
    </location>
</feature>
<dbReference type="Pfam" id="PF22570">
    <property type="entry name" value="LiaF-TM"/>
    <property type="match status" value="1"/>
</dbReference>
<keyword evidence="1" id="KW-0812">Transmembrane</keyword>
<name>A0A9X2B7U4_9SPHI</name>
<accession>A0A9X2B7U4</accession>
<feature type="domain" description="LiaF transmembrane" evidence="2">
    <location>
        <begin position="17"/>
        <end position="111"/>
    </location>
</feature>
<reference evidence="3" key="1">
    <citation type="submission" date="2022-04" db="EMBL/GenBank/DDBJ databases">
        <title>Mucilaginibacter sp. RS28 isolated from freshwater.</title>
        <authorList>
            <person name="Ko S.-R."/>
        </authorList>
    </citation>
    <scope>NUCLEOTIDE SEQUENCE</scope>
    <source>
        <strain evidence="3">RS28</strain>
    </source>
</reference>